<proteinExistence type="predicted"/>
<name>A0A1I1B2H8_9PSEU</name>
<feature type="signal peptide" evidence="1">
    <location>
        <begin position="1"/>
        <end position="31"/>
    </location>
</feature>
<accession>A0A1I1B2H8</accession>
<evidence type="ECO:0000313" key="3">
    <source>
        <dbReference type="Proteomes" id="UP000243799"/>
    </source>
</evidence>
<dbReference type="Gene3D" id="2.60.20.10">
    <property type="entry name" value="Crystallins"/>
    <property type="match status" value="1"/>
</dbReference>
<feature type="chain" id="PRO_5017312174" evidence="1">
    <location>
        <begin position="32"/>
        <end position="143"/>
    </location>
</feature>
<dbReference type="AlphaFoldDB" id="A0A1I1B2H8"/>
<dbReference type="OrthoDB" id="3541237at2"/>
<dbReference type="STRING" id="490629.SAMN05216266_11113"/>
<evidence type="ECO:0000313" key="2">
    <source>
        <dbReference type="EMBL" id="SFB42733.1"/>
    </source>
</evidence>
<evidence type="ECO:0000256" key="1">
    <source>
        <dbReference type="SAM" id="SignalP"/>
    </source>
</evidence>
<sequence>MRRSFARIGVVLVAATGSALISLGVASPASAGRYDCDPGEYCTYNDFAYSGGRFTTESTTPDYDGVDAWTKLPVTGTLVPVTLNDRVSSYRNNGNPHTYSVVASYEHRYGGGRLLWKAPLGANSRYVGDNNNDRASGHYWVRS</sequence>
<protein>
    <submittedName>
        <fullName evidence="2">Peptidase inhibitor family I36</fullName>
    </submittedName>
</protein>
<dbReference type="RefSeq" id="WP_091674511.1">
    <property type="nucleotide sequence ID" value="NZ_FOKG01000011.1"/>
</dbReference>
<reference evidence="3" key="1">
    <citation type="submission" date="2016-10" db="EMBL/GenBank/DDBJ databases">
        <authorList>
            <person name="Varghese N."/>
            <person name="Submissions S."/>
        </authorList>
    </citation>
    <scope>NUCLEOTIDE SEQUENCE [LARGE SCALE GENOMIC DNA]</scope>
    <source>
        <strain evidence="3">CGMCC 4.3568</strain>
    </source>
</reference>
<dbReference type="Pfam" id="PF03995">
    <property type="entry name" value="Inhibitor_I36"/>
    <property type="match status" value="1"/>
</dbReference>
<dbReference type="EMBL" id="FOKG01000011">
    <property type="protein sequence ID" value="SFB42733.1"/>
    <property type="molecule type" value="Genomic_DNA"/>
</dbReference>
<keyword evidence="1" id="KW-0732">Signal</keyword>
<organism evidence="2 3">
    <name type="scientific">Amycolatopsis marina</name>
    <dbReference type="NCBI Taxonomy" id="490629"/>
    <lineage>
        <taxon>Bacteria</taxon>
        <taxon>Bacillati</taxon>
        <taxon>Actinomycetota</taxon>
        <taxon>Actinomycetes</taxon>
        <taxon>Pseudonocardiales</taxon>
        <taxon>Pseudonocardiaceae</taxon>
        <taxon>Amycolatopsis</taxon>
    </lineage>
</organism>
<dbReference type="Proteomes" id="UP000243799">
    <property type="component" value="Unassembled WGS sequence"/>
</dbReference>
<keyword evidence="3" id="KW-1185">Reference proteome</keyword>
<gene>
    <name evidence="2" type="ORF">SAMN05216266_11113</name>
</gene>